<keyword evidence="3" id="KW-1185">Reference proteome</keyword>
<evidence type="ECO:0000256" key="1">
    <source>
        <dbReference type="SAM" id="MobiDB-lite"/>
    </source>
</evidence>
<dbReference type="EMBL" id="JAULSN010000011">
    <property type="protein sequence ID" value="KAK3361636.1"/>
    <property type="molecule type" value="Genomic_DNA"/>
</dbReference>
<name>A0AAE0JTJ8_9PEZI</name>
<proteinExistence type="predicted"/>
<dbReference type="AlphaFoldDB" id="A0AAE0JTJ8"/>
<feature type="compositionally biased region" description="Low complexity" evidence="1">
    <location>
        <begin position="164"/>
        <end position="174"/>
    </location>
</feature>
<comment type="caution">
    <text evidence="2">The sequence shown here is derived from an EMBL/GenBank/DDBJ whole genome shotgun (WGS) entry which is preliminary data.</text>
</comment>
<evidence type="ECO:0000313" key="2">
    <source>
        <dbReference type="EMBL" id="KAK3361636.1"/>
    </source>
</evidence>
<sequence>MDMSSSMKLDAERNEVAHADMNELARSNQWLKLAVYHGPVYKAKMDIEEVEPVVDIEEEGSVGSGDTVVHRLIEMMSRLSLSASPLDDKGKAVQTSVRPAPTPRAEPVMDIKEEGSVRTSVRPAPTPRAEPVMDIKEEGSVGSVDTVVHGLTELMSLEFDVANSASPSSRPSSDSRSRGILGLQ</sequence>
<dbReference type="Proteomes" id="UP001287356">
    <property type="component" value="Unassembled WGS sequence"/>
</dbReference>
<feature type="region of interest" description="Disordered" evidence="1">
    <location>
        <begin position="162"/>
        <end position="184"/>
    </location>
</feature>
<reference evidence="2" key="1">
    <citation type="journal article" date="2023" name="Mol. Phylogenet. Evol.">
        <title>Genome-scale phylogeny and comparative genomics of the fungal order Sordariales.</title>
        <authorList>
            <person name="Hensen N."/>
            <person name="Bonometti L."/>
            <person name="Westerberg I."/>
            <person name="Brannstrom I.O."/>
            <person name="Guillou S."/>
            <person name="Cros-Aarteil S."/>
            <person name="Calhoun S."/>
            <person name="Haridas S."/>
            <person name="Kuo A."/>
            <person name="Mondo S."/>
            <person name="Pangilinan J."/>
            <person name="Riley R."/>
            <person name="LaButti K."/>
            <person name="Andreopoulos B."/>
            <person name="Lipzen A."/>
            <person name="Chen C."/>
            <person name="Yan M."/>
            <person name="Daum C."/>
            <person name="Ng V."/>
            <person name="Clum A."/>
            <person name="Steindorff A."/>
            <person name="Ohm R.A."/>
            <person name="Martin F."/>
            <person name="Silar P."/>
            <person name="Natvig D.O."/>
            <person name="Lalanne C."/>
            <person name="Gautier V."/>
            <person name="Ament-Velasquez S.L."/>
            <person name="Kruys A."/>
            <person name="Hutchinson M.I."/>
            <person name="Powell A.J."/>
            <person name="Barry K."/>
            <person name="Miller A.N."/>
            <person name="Grigoriev I.V."/>
            <person name="Debuchy R."/>
            <person name="Gladieux P."/>
            <person name="Hiltunen Thoren M."/>
            <person name="Johannesson H."/>
        </authorList>
    </citation>
    <scope>NUCLEOTIDE SEQUENCE</scope>
    <source>
        <strain evidence="2">CBS 958.72</strain>
    </source>
</reference>
<organism evidence="2 3">
    <name type="scientific">Lasiosphaeria ovina</name>
    <dbReference type="NCBI Taxonomy" id="92902"/>
    <lineage>
        <taxon>Eukaryota</taxon>
        <taxon>Fungi</taxon>
        <taxon>Dikarya</taxon>
        <taxon>Ascomycota</taxon>
        <taxon>Pezizomycotina</taxon>
        <taxon>Sordariomycetes</taxon>
        <taxon>Sordariomycetidae</taxon>
        <taxon>Sordariales</taxon>
        <taxon>Lasiosphaeriaceae</taxon>
        <taxon>Lasiosphaeria</taxon>
    </lineage>
</organism>
<feature type="region of interest" description="Disordered" evidence="1">
    <location>
        <begin position="85"/>
        <end position="107"/>
    </location>
</feature>
<protein>
    <submittedName>
        <fullName evidence="2">Uncharacterized protein</fullName>
    </submittedName>
</protein>
<gene>
    <name evidence="2" type="ORF">B0T24DRAFT_599342</name>
</gene>
<evidence type="ECO:0000313" key="3">
    <source>
        <dbReference type="Proteomes" id="UP001287356"/>
    </source>
</evidence>
<reference evidence="2" key="2">
    <citation type="submission" date="2023-06" db="EMBL/GenBank/DDBJ databases">
        <authorList>
            <consortium name="Lawrence Berkeley National Laboratory"/>
            <person name="Haridas S."/>
            <person name="Hensen N."/>
            <person name="Bonometti L."/>
            <person name="Westerberg I."/>
            <person name="Brannstrom I.O."/>
            <person name="Guillou S."/>
            <person name="Cros-Aarteil S."/>
            <person name="Calhoun S."/>
            <person name="Kuo A."/>
            <person name="Mondo S."/>
            <person name="Pangilinan J."/>
            <person name="Riley R."/>
            <person name="Labutti K."/>
            <person name="Andreopoulos B."/>
            <person name="Lipzen A."/>
            <person name="Chen C."/>
            <person name="Yanf M."/>
            <person name="Daum C."/>
            <person name="Ng V."/>
            <person name="Clum A."/>
            <person name="Steindorff A."/>
            <person name="Ohm R."/>
            <person name="Martin F."/>
            <person name="Silar P."/>
            <person name="Natvig D."/>
            <person name="Lalanne C."/>
            <person name="Gautier V."/>
            <person name="Ament-Velasquez S.L."/>
            <person name="Kruys A."/>
            <person name="Hutchinson M.I."/>
            <person name="Powell A.J."/>
            <person name="Barry K."/>
            <person name="Miller A.N."/>
            <person name="Grigoriev I.V."/>
            <person name="Debuchy R."/>
            <person name="Gladieux P."/>
            <person name="Thoren M.H."/>
            <person name="Johannesson H."/>
        </authorList>
    </citation>
    <scope>NUCLEOTIDE SEQUENCE</scope>
    <source>
        <strain evidence="2">CBS 958.72</strain>
    </source>
</reference>
<accession>A0AAE0JTJ8</accession>